<organism evidence="1 2">
    <name type="scientific">Micromonospora azadirachtae</name>
    <dbReference type="NCBI Taxonomy" id="1970735"/>
    <lineage>
        <taxon>Bacteria</taxon>
        <taxon>Bacillati</taxon>
        <taxon>Actinomycetota</taxon>
        <taxon>Actinomycetes</taxon>
        <taxon>Micromonosporales</taxon>
        <taxon>Micromonosporaceae</taxon>
        <taxon>Micromonospora</taxon>
    </lineage>
</organism>
<reference evidence="2" key="1">
    <citation type="journal article" date="2019" name="Int. J. Syst. Evol. Microbiol.">
        <title>The Global Catalogue of Microorganisms (GCM) 10K type strain sequencing project: providing services to taxonomists for standard genome sequencing and annotation.</title>
        <authorList>
            <consortium name="The Broad Institute Genomics Platform"/>
            <consortium name="The Broad Institute Genome Sequencing Center for Infectious Disease"/>
            <person name="Wu L."/>
            <person name="Ma J."/>
        </authorList>
    </citation>
    <scope>NUCLEOTIDE SEQUENCE [LARGE SCALE GENOMIC DNA]</scope>
    <source>
        <strain evidence="2">JCM 32148</strain>
    </source>
</reference>
<evidence type="ECO:0000313" key="2">
    <source>
        <dbReference type="Proteomes" id="UP001597053"/>
    </source>
</evidence>
<sequence>MTAAEKREGVNEFERVACTTCGQDWQTWYRVRADGRSFLLCPECDSIWLPGDDRHGPPRDLRDLFDRPPKFFNAWELIEE</sequence>
<accession>A0ABW2ZY06</accession>
<gene>
    <name evidence="1" type="ORF">ACFQZ8_06265</name>
</gene>
<name>A0ABW2ZY06_9ACTN</name>
<protein>
    <submittedName>
        <fullName evidence="1">Uncharacterized protein</fullName>
    </submittedName>
</protein>
<keyword evidence="2" id="KW-1185">Reference proteome</keyword>
<comment type="caution">
    <text evidence="1">The sequence shown here is derived from an EMBL/GenBank/DDBJ whole genome shotgun (WGS) entry which is preliminary data.</text>
</comment>
<dbReference type="Proteomes" id="UP001597053">
    <property type="component" value="Unassembled WGS sequence"/>
</dbReference>
<proteinExistence type="predicted"/>
<evidence type="ECO:0000313" key="1">
    <source>
        <dbReference type="EMBL" id="MFD0783517.1"/>
    </source>
</evidence>
<dbReference type="EMBL" id="JBHTHM010000164">
    <property type="protein sequence ID" value="MFD0783517.1"/>
    <property type="molecule type" value="Genomic_DNA"/>
</dbReference>